<dbReference type="Proteomes" id="UP000235371">
    <property type="component" value="Unassembled WGS sequence"/>
</dbReference>
<evidence type="ECO:0000313" key="3">
    <source>
        <dbReference type="Proteomes" id="UP000235371"/>
    </source>
</evidence>
<feature type="domain" description="Transglycosylase SLT" evidence="1">
    <location>
        <begin position="52"/>
        <end position="152"/>
    </location>
</feature>
<name>A0A2J6SVH4_9HELO</name>
<dbReference type="EMBL" id="KZ613859">
    <property type="protein sequence ID" value="PMD54767.1"/>
    <property type="molecule type" value="Genomic_DNA"/>
</dbReference>
<dbReference type="Gene3D" id="1.10.530.10">
    <property type="match status" value="1"/>
</dbReference>
<accession>A0A2J6SVH4</accession>
<protein>
    <recommendedName>
        <fullName evidence="1">Transglycosylase SLT domain-containing protein</fullName>
    </recommendedName>
</protein>
<dbReference type="Pfam" id="PF01464">
    <property type="entry name" value="SLT"/>
    <property type="match status" value="1"/>
</dbReference>
<keyword evidence="3" id="KW-1185">Reference proteome</keyword>
<proteinExistence type="predicted"/>
<dbReference type="GeneID" id="36583671"/>
<dbReference type="AlphaFoldDB" id="A0A2J6SVH4"/>
<sequence>GVVHYSGPASAFPPLEKWVRFSALWNQNAPTMKQSNLWPGNTEEQDQIIHEAIIQVASESGIDQRLILAVVMQESQGHVHIPTTNNGVRNPGLMQSHNGVEYSDSDPRGSIFQMVRDGTEGTADGDGLVQLVRRYGNVYEALRAYNSGSVNKTDLSDGLGATASYVSDCANRLLGVVPN</sequence>
<organism evidence="2 3">
    <name type="scientific">Hyaloscypha bicolor E</name>
    <dbReference type="NCBI Taxonomy" id="1095630"/>
    <lineage>
        <taxon>Eukaryota</taxon>
        <taxon>Fungi</taxon>
        <taxon>Dikarya</taxon>
        <taxon>Ascomycota</taxon>
        <taxon>Pezizomycotina</taxon>
        <taxon>Leotiomycetes</taxon>
        <taxon>Helotiales</taxon>
        <taxon>Hyaloscyphaceae</taxon>
        <taxon>Hyaloscypha</taxon>
        <taxon>Hyaloscypha bicolor</taxon>
    </lineage>
</organism>
<dbReference type="SUPFAM" id="SSF53955">
    <property type="entry name" value="Lysozyme-like"/>
    <property type="match status" value="1"/>
</dbReference>
<dbReference type="OrthoDB" id="1193027at2759"/>
<dbReference type="InParanoid" id="A0A2J6SVH4"/>
<dbReference type="InterPro" id="IPR023346">
    <property type="entry name" value="Lysozyme-like_dom_sf"/>
</dbReference>
<evidence type="ECO:0000259" key="1">
    <source>
        <dbReference type="Pfam" id="PF01464"/>
    </source>
</evidence>
<reference evidence="2 3" key="1">
    <citation type="submission" date="2016-04" db="EMBL/GenBank/DDBJ databases">
        <title>A degradative enzymes factory behind the ericoid mycorrhizal symbiosis.</title>
        <authorList>
            <consortium name="DOE Joint Genome Institute"/>
            <person name="Martino E."/>
            <person name="Morin E."/>
            <person name="Grelet G."/>
            <person name="Kuo A."/>
            <person name="Kohler A."/>
            <person name="Daghino S."/>
            <person name="Barry K."/>
            <person name="Choi C."/>
            <person name="Cichocki N."/>
            <person name="Clum A."/>
            <person name="Copeland A."/>
            <person name="Hainaut M."/>
            <person name="Haridas S."/>
            <person name="Labutti K."/>
            <person name="Lindquist E."/>
            <person name="Lipzen A."/>
            <person name="Khouja H.-R."/>
            <person name="Murat C."/>
            <person name="Ohm R."/>
            <person name="Olson A."/>
            <person name="Spatafora J."/>
            <person name="Veneault-Fourrey C."/>
            <person name="Henrissat B."/>
            <person name="Grigoriev I."/>
            <person name="Martin F."/>
            <person name="Perotto S."/>
        </authorList>
    </citation>
    <scope>NUCLEOTIDE SEQUENCE [LARGE SCALE GENOMIC DNA]</scope>
    <source>
        <strain evidence="2 3">E</strain>
    </source>
</reference>
<feature type="non-terminal residue" evidence="2">
    <location>
        <position position="1"/>
    </location>
</feature>
<dbReference type="STRING" id="1095630.A0A2J6SVH4"/>
<dbReference type="InterPro" id="IPR008258">
    <property type="entry name" value="Transglycosylase_SLT_dom_1"/>
</dbReference>
<gene>
    <name evidence="2" type="ORF">K444DRAFT_539070</name>
</gene>
<evidence type="ECO:0000313" key="2">
    <source>
        <dbReference type="EMBL" id="PMD54767.1"/>
    </source>
</evidence>
<dbReference type="RefSeq" id="XP_024731671.1">
    <property type="nucleotide sequence ID" value="XM_024875591.1"/>
</dbReference>